<keyword evidence="9" id="KW-1185">Reference proteome</keyword>
<evidence type="ECO:0000313" key="8">
    <source>
        <dbReference type="EMBL" id="KAJ7333443.1"/>
    </source>
</evidence>
<proteinExistence type="predicted"/>
<feature type="compositionally biased region" description="Polar residues" evidence="5">
    <location>
        <begin position="16"/>
        <end position="32"/>
    </location>
</feature>
<keyword evidence="3 6" id="KW-1133">Transmembrane helix</keyword>
<feature type="transmembrane region" description="Helical" evidence="6">
    <location>
        <begin position="80"/>
        <end position="98"/>
    </location>
</feature>
<feature type="transmembrane region" description="Helical" evidence="6">
    <location>
        <begin position="142"/>
        <end position="160"/>
    </location>
</feature>
<dbReference type="PANTHER" id="PTHR23501">
    <property type="entry name" value="MAJOR FACILITATOR SUPERFAMILY"/>
    <property type="match status" value="1"/>
</dbReference>
<evidence type="ECO:0000256" key="5">
    <source>
        <dbReference type="SAM" id="MobiDB-lite"/>
    </source>
</evidence>
<evidence type="ECO:0000256" key="3">
    <source>
        <dbReference type="ARBA" id="ARBA00022989"/>
    </source>
</evidence>
<feature type="transmembrane region" description="Helical" evidence="6">
    <location>
        <begin position="341"/>
        <end position="363"/>
    </location>
</feature>
<evidence type="ECO:0000259" key="7">
    <source>
        <dbReference type="PROSITE" id="PS50850"/>
    </source>
</evidence>
<organism evidence="8 9">
    <name type="scientific">Mycena albidolilacea</name>
    <dbReference type="NCBI Taxonomy" id="1033008"/>
    <lineage>
        <taxon>Eukaryota</taxon>
        <taxon>Fungi</taxon>
        <taxon>Dikarya</taxon>
        <taxon>Basidiomycota</taxon>
        <taxon>Agaricomycotina</taxon>
        <taxon>Agaricomycetes</taxon>
        <taxon>Agaricomycetidae</taxon>
        <taxon>Agaricales</taxon>
        <taxon>Marasmiineae</taxon>
        <taxon>Mycenaceae</taxon>
        <taxon>Mycena</taxon>
    </lineage>
</organism>
<keyword evidence="2 6" id="KW-0812">Transmembrane</keyword>
<comment type="caution">
    <text evidence="8">The sequence shown here is derived from an EMBL/GenBank/DDBJ whole genome shotgun (WGS) entry which is preliminary data.</text>
</comment>
<feature type="transmembrane region" description="Helical" evidence="6">
    <location>
        <begin position="395"/>
        <end position="420"/>
    </location>
</feature>
<keyword evidence="4 6" id="KW-0472">Membrane</keyword>
<evidence type="ECO:0000256" key="6">
    <source>
        <dbReference type="SAM" id="Phobius"/>
    </source>
</evidence>
<dbReference type="InterPro" id="IPR036259">
    <property type="entry name" value="MFS_trans_sf"/>
</dbReference>
<feature type="transmembrane region" description="Helical" evidence="6">
    <location>
        <begin position="305"/>
        <end position="329"/>
    </location>
</feature>
<evidence type="ECO:0000256" key="4">
    <source>
        <dbReference type="ARBA" id="ARBA00023136"/>
    </source>
</evidence>
<feature type="transmembrane region" description="Helical" evidence="6">
    <location>
        <begin position="267"/>
        <end position="284"/>
    </location>
</feature>
<feature type="transmembrane region" description="Helical" evidence="6">
    <location>
        <begin position="508"/>
        <end position="526"/>
    </location>
</feature>
<feature type="transmembrane region" description="Helical" evidence="6">
    <location>
        <begin position="198"/>
        <end position="222"/>
    </location>
</feature>
<dbReference type="PRINTS" id="PR01036">
    <property type="entry name" value="TCRTETB"/>
</dbReference>
<feature type="region of interest" description="Disordered" evidence="5">
    <location>
        <begin position="545"/>
        <end position="576"/>
    </location>
</feature>
<feature type="transmembrane region" description="Helical" evidence="6">
    <location>
        <begin position="43"/>
        <end position="68"/>
    </location>
</feature>
<dbReference type="Proteomes" id="UP001218218">
    <property type="component" value="Unassembled WGS sequence"/>
</dbReference>
<reference evidence="8" key="1">
    <citation type="submission" date="2023-03" db="EMBL/GenBank/DDBJ databases">
        <title>Massive genome expansion in bonnet fungi (Mycena s.s.) driven by repeated elements and novel gene families across ecological guilds.</title>
        <authorList>
            <consortium name="Lawrence Berkeley National Laboratory"/>
            <person name="Harder C.B."/>
            <person name="Miyauchi S."/>
            <person name="Viragh M."/>
            <person name="Kuo A."/>
            <person name="Thoen E."/>
            <person name="Andreopoulos B."/>
            <person name="Lu D."/>
            <person name="Skrede I."/>
            <person name="Drula E."/>
            <person name="Henrissat B."/>
            <person name="Morin E."/>
            <person name="Kohler A."/>
            <person name="Barry K."/>
            <person name="LaButti K."/>
            <person name="Morin E."/>
            <person name="Salamov A."/>
            <person name="Lipzen A."/>
            <person name="Mereny Z."/>
            <person name="Hegedus B."/>
            <person name="Baldrian P."/>
            <person name="Stursova M."/>
            <person name="Weitz H."/>
            <person name="Taylor A."/>
            <person name="Grigoriev I.V."/>
            <person name="Nagy L.G."/>
            <person name="Martin F."/>
            <person name="Kauserud H."/>
        </authorList>
    </citation>
    <scope>NUCLEOTIDE SEQUENCE</scope>
    <source>
        <strain evidence="8">CBHHK002</strain>
    </source>
</reference>
<dbReference type="GO" id="GO:0022857">
    <property type="term" value="F:transmembrane transporter activity"/>
    <property type="evidence" value="ECO:0007669"/>
    <property type="project" value="InterPro"/>
</dbReference>
<sequence>MESKSGPQPQPQAQPKTTELSLSPEGPTTNDAVPTKTKRSARFWLIFVALCFCTLLSALDLGGVGTAAPTIVHDLDGGDFTWVSSAYTLSSAATIPISGNMAQIFGRRPILLIGIVLFAAGSAVCGSAQTMVALIIGRAVQGAGGGMVQSLTSIVIADLVSLRERGMYMAITGMIWSVGTAIGPVVTGSLSQKASWRWLFYLNLPLSGITWVVVLAFLRLHTPRESLWKKLTRVDWLGNAIIIASASSCMIALTWGGVRFSWSSPQILVPLILGLCGLVLAQYYESKWPVQPTVPMRLLTNRTSLAGYVGTFIQGMVIIGVTFYLPTWFQSVRGASPITSGLLFLPMVLTISPAAIIESILVTKTGKYRLINLFGWCILLLGVGLLIAVKANTSIAVLVVCQVIMGIGMGFVYATTFVVLAPLDVADNAAAVALLTFVRIFSQAWGVNIAGAILQNSLQTRIPASVLSALPPIPTSDIAYTIIPLISSLPPALQTAVQNAFLQSLRQVWIAMAVLCGIGLFTLVLIKDIPLRTTTDKKWDVVSEKEKPDAVSESNSNVPVAVNLNGHSGTAEKQDV</sequence>
<dbReference type="InterPro" id="IPR011701">
    <property type="entry name" value="MFS"/>
</dbReference>
<dbReference type="AlphaFoldDB" id="A0AAD6ZPN7"/>
<comment type="subcellular location">
    <subcellularLocation>
        <location evidence="1">Membrane</location>
        <topology evidence="1">Multi-pass membrane protein</topology>
    </subcellularLocation>
</comment>
<dbReference type="Gene3D" id="1.20.1250.20">
    <property type="entry name" value="MFS general substrate transporter like domains"/>
    <property type="match status" value="1"/>
</dbReference>
<dbReference type="PANTHER" id="PTHR23501:SF102">
    <property type="entry name" value="DRUG TRANSPORTER, PUTATIVE (AFU_ORTHOLOGUE AFUA_3G08530)-RELATED"/>
    <property type="match status" value="1"/>
</dbReference>
<dbReference type="Gene3D" id="1.20.1720.10">
    <property type="entry name" value="Multidrug resistance protein D"/>
    <property type="match status" value="1"/>
</dbReference>
<name>A0AAD6ZPN7_9AGAR</name>
<evidence type="ECO:0000256" key="2">
    <source>
        <dbReference type="ARBA" id="ARBA00022692"/>
    </source>
</evidence>
<feature type="transmembrane region" description="Helical" evidence="6">
    <location>
        <begin position="167"/>
        <end position="186"/>
    </location>
</feature>
<protein>
    <submittedName>
        <fullName evidence="8">MFS general substrate transporter</fullName>
    </submittedName>
</protein>
<dbReference type="EMBL" id="JARIHO010000034">
    <property type="protein sequence ID" value="KAJ7333443.1"/>
    <property type="molecule type" value="Genomic_DNA"/>
</dbReference>
<feature type="transmembrane region" description="Helical" evidence="6">
    <location>
        <begin position="234"/>
        <end position="255"/>
    </location>
</feature>
<feature type="transmembrane region" description="Helical" evidence="6">
    <location>
        <begin position="370"/>
        <end position="389"/>
    </location>
</feature>
<feature type="region of interest" description="Disordered" evidence="5">
    <location>
        <begin position="1"/>
        <end position="34"/>
    </location>
</feature>
<gene>
    <name evidence="8" type="ORF">DFH08DRAFT_707988</name>
</gene>
<dbReference type="Pfam" id="PF07690">
    <property type="entry name" value="MFS_1"/>
    <property type="match status" value="1"/>
</dbReference>
<dbReference type="PROSITE" id="PS50850">
    <property type="entry name" value="MFS"/>
    <property type="match status" value="1"/>
</dbReference>
<dbReference type="SUPFAM" id="SSF103473">
    <property type="entry name" value="MFS general substrate transporter"/>
    <property type="match status" value="1"/>
</dbReference>
<dbReference type="GO" id="GO:0005886">
    <property type="term" value="C:plasma membrane"/>
    <property type="evidence" value="ECO:0007669"/>
    <property type="project" value="TreeGrafter"/>
</dbReference>
<accession>A0AAD6ZPN7</accession>
<feature type="domain" description="Major facilitator superfamily (MFS) profile" evidence="7">
    <location>
        <begin position="46"/>
        <end position="531"/>
    </location>
</feature>
<dbReference type="InterPro" id="IPR020846">
    <property type="entry name" value="MFS_dom"/>
</dbReference>
<evidence type="ECO:0000256" key="1">
    <source>
        <dbReference type="ARBA" id="ARBA00004141"/>
    </source>
</evidence>
<feature type="transmembrane region" description="Helical" evidence="6">
    <location>
        <begin position="432"/>
        <end position="454"/>
    </location>
</feature>
<feature type="transmembrane region" description="Helical" evidence="6">
    <location>
        <begin position="110"/>
        <end position="136"/>
    </location>
</feature>
<evidence type="ECO:0000313" key="9">
    <source>
        <dbReference type="Proteomes" id="UP001218218"/>
    </source>
</evidence>